<dbReference type="Proteomes" id="UP000306544">
    <property type="component" value="Unassembled WGS sequence"/>
</dbReference>
<comment type="caution">
    <text evidence="1">The sequence shown here is derived from an EMBL/GenBank/DDBJ whole genome shotgun (WGS) entry which is preliminary data.</text>
</comment>
<name>A0A5R9AKI3_9MICC</name>
<dbReference type="SUPFAM" id="SSF54637">
    <property type="entry name" value="Thioesterase/thiol ester dehydrase-isomerase"/>
    <property type="match status" value="1"/>
</dbReference>
<protein>
    <submittedName>
        <fullName evidence="1">Thioesterase</fullName>
    </submittedName>
</protein>
<dbReference type="AlphaFoldDB" id="A0A5R9AKI3"/>
<dbReference type="PANTHER" id="PTHR12475:SF4">
    <property type="entry name" value="PROTEIN THEM6"/>
    <property type="match status" value="1"/>
</dbReference>
<evidence type="ECO:0000313" key="2">
    <source>
        <dbReference type="Proteomes" id="UP000306544"/>
    </source>
</evidence>
<dbReference type="InterPro" id="IPR051490">
    <property type="entry name" value="THEM6_lcsJ_thioesterase"/>
</dbReference>
<sequence>MHVIFRTLLILLKARRRSRLTPWESSQITLRAMPTDVDILMHINNGQYFSLFDLGRYDMMVRSGLWAGAKKRGWHPVVQAEQITFRKSVNVWTKFQIHTKFIGVDDRCFYIEHRVVVDGEVYVRAHIAGRLIGKDGPVPVAEILQMAGAAGHPVPENFEVGEDLRTWRRTFALPASRKPAPHTGF</sequence>
<reference evidence="1 2" key="1">
    <citation type="submission" date="2019-05" db="EMBL/GenBank/DDBJ databases">
        <title>Nesterenkonia sp. GY239, isolated from the Southern Atlantic Ocean.</title>
        <authorList>
            <person name="Zhang G."/>
        </authorList>
    </citation>
    <scope>NUCLEOTIDE SEQUENCE [LARGE SCALE GENOMIC DNA]</scope>
    <source>
        <strain evidence="1 2">GY239</strain>
    </source>
</reference>
<dbReference type="Pfam" id="PF13279">
    <property type="entry name" value="4HBT_2"/>
    <property type="match status" value="1"/>
</dbReference>
<evidence type="ECO:0000313" key="1">
    <source>
        <dbReference type="EMBL" id="TLP78960.1"/>
    </source>
</evidence>
<dbReference type="EMBL" id="VAWA01000003">
    <property type="protein sequence ID" value="TLP78960.1"/>
    <property type="molecule type" value="Genomic_DNA"/>
</dbReference>
<accession>A0A5R9AKI3</accession>
<organism evidence="1 2">
    <name type="scientific">Nesterenkonia sphaerica</name>
    <dbReference type="NCBI Taxonomy" id="1804988"/>
    <lineage>
        <taxon>Bacteria</taxon>
        <taxon>Bacillati</taxon>
        <taxon>Actinomycetota</taxon>
        <taxon>Actinomycetes</taxon>
        <taxon>Micrococcales</taxon>
        <taxon>Micrococcaceae</taxon>
        <taxon>Nesterenkonia</taxon>
    </lineage>
</organism>
<dbReference type="PANTHER" id="PTHR12475">
    <property type="match status" value="1"/>
</dbReference>
<keyword evidence="2" id="KW-1185">Reference proteome</keyword>
<dbReference type="CDD" id="cd00586">
    <property type="entry name" value="4HBT"/>
    <property type="match status" value="1"/>
</dbReference>
<dbReference type="InterPro" id="IPR029069">
    <property type="entry name" value="HotDog_dom_sf"/>
</dbReference>
<dbReference type="OrthoDB" id="3727779at2"/>
<gene>
    <name evidence="1" type="ORF">FEF27_03655</name>
</gene>
<dbReference type="Gene3D" id="3.10.129.10">
    <property type="entry name" value="Hotdog Thioesterase"/>
    <property type="match status" value="1"/>
</dbReference>
<proteinExistence type="predicted"/>
<dbReference type="RefSeq" id="WP_138169471.1">
    <property type="nucleotide sequence ID" value="NZ_VAWA01000003.1"/>
</dbReference>